<evidence type="ECO:0000256" key="2">
    <source>
        <dbReference type="ARBA" id="ARBA00022692"/>
    </source>
</evidence>
<reference evidence="10" key="1">
    <citation type="journal article" date="2021" name="Nat. Commun.">
        <title>Genetic determinants of endophytism in the Arabidopsis root mycobiome.</title>
        <authorList>
            <person name="Mesny F."/>
            <person name="Miyauchi S."/>
            <person name="Thiergart T."/>
            <person name="Pickel B."/>
            <person name="Atanasova L."/>
            <person name="Karlsson M."/>
            <person name="Huettel B."/>
            <person name="Barry K.W."/>
            <person name="Haridas S."/>
            <person name="Chen C."/>
            <person name="Bauer D."/>
            <person name="Andreopoulos W."/>
            <person name="Pangilinan J."/>
            <person name="LaButti K."/>
            <person name="Riley R."/>
            <person name="Lipzen A."/>
            <person name="Clum A."/>
            <person name="Drula E."/>
            <person name="Henrissat B."/>
            <person name="Kohler A."/>
            <person name="Grigoriev I.V."/>
            <person name="Martin F.M."/>
            <person name="Hacquard S."/>
        </authorList>
    </citation>
    <scope>NUCLEOTIDE SEQUENCE</scope>
    <source>
        <strain evidence="10">MPI-CAGE-CH-0243</strain>
    </source>
</reference>
<evidence type="ECO:0000256" key="4">
    <source>
        <dbReference type="ARBA" id="ARBA00023136"/>
    </source>
</evidence>
<feature type="domain" description="Putative ER transporter 6TM N-terminal" evidence="8">
    <location>
        <begin position="55"/>
        <end position="149"/>
    </location>
</feature>
<dbReference type="Pfam" id="PF13515">
    <property type="entry name" value="FUSC_2"/>
    <property type="match status" value="1"/>
</dbReference>
<dbReference type="InterPro" id="IPR018823">
    <property type="entry name" value="ArAE_2_N"/>
</dbReference>
<feature type="domain" description="Integral membrane bound transporter" evidence="9">
    <location>
        <begin position="639"/>
        <end position="786"/>
    </location>
</feature>
<feature type="transmembrane region" description="Helical" evidence="6">
    <location>
        <begin position="121"/>
        <end position="141"/>
    </location>
</feature>
<evidence type="ECO:0008006" key="12">
    <source>
        <dbReference type="Google" id="ProtNLM"/>
    </source>
</evidence>
<accession>A0A9P9D7F5</accession>
<evidence type="ECO:0000256" key="1">
    <source>
        <dbReference type="ARBA" id="ARBA00004141"/>
    </source>
</evidence>
<comment type="caution">
    <text evidence="10">The sequence shown here is derived from an EMBL/GenBank/DDBJ whole genome shotgun (WGS) entry which is preliminary data.</text>
</comment>
<dbReference type="InterPro" id="IPR049453">
    <property type="entry name" value="Memb_transporter_dom"/>
</dbReference>
<keyword evidence="3 6" id="KW-1133">Transmembrane helix</keyword>
<feature type="transmembrane region" description="Helical" evidence="6">
    <location>
        <begin position="186"/>
        <end position="204"/>
    </location>
</feature>
<feature type="transmembrane region" description="Helical" evidence="6">
    <location>
        <begin position="509"/>
        <end position="530"/>
    </location>
</feature>
<evidence type="ECO:0000259" key="7">
    <source>
        <dbReference type="Pfam" id="PF10334"/>
    </source>
</evidence>
<dbReference type="Proteomes" id="UP000700596">
    <property type="component" value="Unassembled WGS sequence"/>
</dbReference>
<feature type="transmembrane region" description="Helical" evidence="6">
    <location>
        <begin position="90"/>
        <end position="109"/>
    </location>
</feature>
<dbReference type="Pfam" id="PF10334">
    <property type="entry name" value="BRE4"/>
    <property type="match status" value="1"/>
</dbReference>
<evidence type="ECO:0000259" key="8">
    <source>
        <dbReference type="Pfam" id="PF10337"/>
    </source>
</evidence>
<feature type="transmembrane region" description="Helical" evidence="6">
    <location>
        <begin position="677"/>
        <end position="696"/>
    </location>
</feature>
<feature type="domain" description="Putative ER transporter 6TM N-terminal" evidence="8">
    <location>
        <begin position="155"/>
        <end position="462"/>
    </location>
</feature>
<sequence length="1058" mass="118124">MVRSAASHPEPGHDRPNGPSGAAGKGEENTESGQHPSSTKHAEPSKKKPSKFAGAWAKLGLDVPTVLMMMKSALPPTIALAMYQADDVATTYSTLGYLVAIIAVLGFAAMPRAKFIQTMSLNIIATCFASALNLLACWTGVQARIHTTPTGSAPRRYNPSQSVVMGIWLFSQIYLVNALKAKYPQFAFPTIIWNIFVNVAGTYGPRFVTTAQAESFIYRLLISFLTGLGIATGVSLFIVPVSSRTVVVKEITGYLGALRGSLQAHKKYLQSLETAEVYGNGKAGKGKLNETTPEIEAVKKLTATFSQLYGKLHGDLPFAKREIAYGKLTPDDFESISKHLRSIMLPMVGLGSLVDLFNRHAEISEWYKEDGTEELDLEEETIHQTAVEQWNDIMKLVHDPFEDIIQSMDEGLEHVLLRLQFVQKPKKTQKIDEESKGSAVHPGDPEFASYFQRKCEEFDQMKETTLREWVESKGFDIGADFFHEPSDSSREDTLKREPTRIRQGNQRQLFVLLYIIYLLHSISLAIHEFVKFADERDQSVAKSKLILPGKKRFKKWIRSLFNSQDMHENDETIAAGLERDGVTVYMGEAYNKRHDPEHLPPRNAWEKLGNKLRTIPAFLRSPESSFGFRTACATMTIAIIAYLRDTQDFFVQHRLVWAMIMVALSMTPTAGQSVFSFFLRILGTLGAMVVAFLVWYIPAQHTAGIIVCYWVFMALAFYIPLKRFDLIIVGIISVTTLTMIIGYELEVRKIGVKLATSNGQPYYPLYLLGPYRLATVVGGLAVAFIWTFFPFPISEHSALRQKLGGSLYLAANFYSIIHETVMARIRGDEGELMDPTSPGYQLTKARYKVFAKQMLLLQGLRTHSAFIDWEFPLGGKFPRKEYNEIIQLVTNISNYTALISYASQTFSLPLNSSSTSTTPHHAQWFTDFRTLIRTANLTSHEITSMLALLSSSITNGQPLPPYLVAPQAYQLTRRLEAIDKEILNPRWIAEPGYAAFAVLQICTGCVGMDVRKLLKAVKGLVGELDFSFHVVSTRNESGSSSRETLAGSAATEGRDKQD</sequence>
<proteinExistence type="predicted"/>
<dbReference type="GO" id="GO:0016020">
    <property type="term" value="C:membrane"/>
    <property type="evidence" value="ECO:0007669"/>
    <property type="project" value="UniProtKB-SubCell"/>
</dbReference>
<evidence type="ECO:0000256" key="6">
    <source>
        <dbReference type="SAM" id="Phobius"/>
    </source>
</evidence>
<feature type="transmembrane region" description="Helical" evidence="6">
    <location>
        <begin position="161"/>
        <end position="179"/>
    </location>
</feature>
<keyword evidence="11" id="KW-1185">Reference proteome</keyword>
<gene>
    <name evidence="10" type="ORF">B0J11DRAFT_472026</name>
</gene>
<dbReference type="Pfam" id="PF10337">
    <property type="entry name" value="ArAE_2_N"/>
    <property type="match status" value="2"/>
</dbReference>
<keyword evidence="4 6" id="KW-0472">Membrane</keyword>
<evidence type="ECO:0000313" key="11">
    <source>
        <dbReference type="Proteomes" id="UP000700596"/>
    </source>
</evidence>
<dbReference type="AlphaFoldDB" id="A0A9P9D7F5"/>
<dbReference type="OrthoDB" id="2274698at2759"/>
<feature type="transmembrane region" description="Helical" evidence="6">
    <location>
        <begin position="216"/>
        <end position="239"/>
    </location>
</feature>
<name>A0A9P9D7F5_9PLEO</name>
<protein>
    <recommendedName>
        <fullName evidence="12">ER transporter 6TM N-terminal domain-containing protein</fullName>
    </recommendedName>
</protein>
<dbReference type="PANTHER" id="PTHR37994">
    <property type="entry name" value="ARAE_2_N DOMAIN-CONTAINING PROTEIN-RELATED"/>
    <property type="match status" value="1"/>
</dbReference>
<evidence type="ECO:0000256" key="5">
    <source>
        <dbReference type="SAM" id="MobiDB-lite"/>
    </source>
</evidence>
<comment type="subcellular location">
    <subcellularLocation>
        <location evidence="1">Membrane</location>
        <topology evidence="1">Multi-pass membrane protein</topology>
    </subcellularLocation>
</comment>
<feature type="region of interest" description="Disordered" evidence="5">
    <location>
        <begin position="1037"/>
        <end position="1058"/>
    </location>
</feature>
<feature type="domain" description="DUF2421" evidence="7">
    <location>
        <begin position="790"/>
        <end position="1023"/>
    </location>
</feature>
<dbReference type="InterPro" id="IPR018820">
    <property type="entry name" value="BRE4-related_DUF2421"/>
</dbReference>
<feature type="transmembrane region" description="Helical" evidence="6">
    <location>
        <begin position="626"/>
        <end position="643"/>
    </location>
</feature>
<feature type="transmembrane region" description="Helical" evidence="6">
    <location>
        <begin position="765"/>
        <end position="789"/>
    </location>
</feature>
<dbReference type="EMBL" id="JAGMWT010000018">
    <property type="protein sequence ID" value="KAH7113817.1"/>
    <property type="molecule type" value="Genomic_DNA"/>
</dbReference>
<evidence type="ECO:0000256" key="3">
    <source>
        <dbReference type="ARBA" id="ARBA00022989"/>
    </source>
</evidence>
<evidence type="ECO:0000259" key="9">
    <source>
        <dbReference type="Pfam" id="PF13515"/>
    </source>
</evidence>
<keyword evidence="2 6" id="KW-0812">Transmembrane</keyword>
<evidence type="ECO:0000313" key="10">
    <source>
        <dbReference type="EMBL" id="KAH7113817.1"/>
    </source>
</evidence>
<feature type="transmembrane region" description="Helical" evidence="6">
    <location>
        <begin position="703"/>
        <end position="721"/>
    </location>
</feature>
<feature type="region of interest" description="Disordered" evidence="5">
    <location>
        <begin position="1"/>
        <end position="51"/>
    </location>
</feature>
<dbReference type="PANTHER" id="PTHR37994:SF4">
    <property type="entry name" value="ER TRANSPORTER 6TM N-TERMINAL DOMAIN-CONTAINING PROTEIN-RELATED"/>
    <property type="match status" value="1"/>
</dbReference>
<feature type="transmembrane region" description="Helical" evidence="6">
    <location>
        <begin position="727"/>
        <end position="745"/>
    </location>
</feature>
<organism evidence="10 11">
    <name type="scientific">Dendryphion nanum</name>
    <dbReference type="NCBI Taxonomy" id="256645"/>
    <lineage>
        <taxon>Eukaryota</taxon>
        <taxon>Fungi</taxon>
        <taxon>Dikarya</taxon>
        <taxon>Ascomycota</taxon>
        <taxon>Pezizomycotina</taxon>
        <taxon>Dothideomycetes</taxon>
        <taxon>Pleosporomycetidae</taxon>
        <taxon>Pleosporales</taxon>
        <taxon>Torulaceae</taxon>
        <taxon>Dendryphion</taxon>
    </lineage>
</organism>
<feature type="transmembrane region" description="Helical" evidence="6">
    <location>
        <begin position="655"/>
        <end position="671"/>
    </location>
</feature>